<gene>
    <name evidence="1" type="ORF">DTL42_23675</name>
</gene>
<sequence>MGTNISSIQKDEKLFSQNTFVSFDKGSLAGAKLIQKYYTHSCPFANHSKELHFAVKNVLLRQIVHVSSMTIVKL</sequence>
<reference evidence="1 2" key="1">
    <citation type="submission" date="2018-07" db="EMBL/GenBank/DDBJ databases">
        <title>Comparative genomes isolates from brazilian mangrove.</title>
        <authorList>
            <person name="De Araujo J.E."/>
            <person name="Taketani R.G."/>
            <person name="Silva M.C.P."/>
            <person name="Lourenco M.V."/>
            <person name="Oliveira V.M."/>
            <person name="Andreote F.D."/>
        </authorList>
    </citation>
    <scope>NUCLEOTIDE SEQUENCE [LARGE SCALE GENOMIC DNA]</scope>
    <source>
        <strain evidence="1 2">HEX PRIS-MGV</strain>
    </source>
</reference>
<dbReference type="AlphaFoldDB" id="A0A368KLC1"/>
<evidence type="ECO:0000313" key="2">
    <source>
        <dbReference type="Proteomes" id="UP000253562"/>
    </source>
</evidence>
<proteinExistence type="predicted"/>
<comment type="caution">
    <text evidence="1">The sequence shown here is derived from an EMBL/GenBank/DDBJ whole genome shotgun (WGS) entry which is preliminary data.</text>
</comment>
<name>A0A368KLC1_9BACT</name>
<evidence type="ECO:0000313" key="1">
    <source>
        <dbReference type="EMBL" id="RCS41547.1"/>
    </source>
</evidence>
<organism evidence="1 2">
    <name type="scientific">Bremerella cremea</name>
    <dbReference type="NCBI Taxonomy" id="1031537"/>
    <lineage>
        <taxon>Bacteria</taxon>
        <taxon>Pseudomonadati</taxon>
        <taxon>Planctomycetota</taxon>
        <taxon>Planctomycetia</taxon>
        <taxon>Pirellulales</taxon>
        <taxon>Pirellulaceae</taxon>
        <taxon>Bremerella</taxon>
    </lineage>
</organism>
<dbReference type="Proteomes" id="UP000253562">
    <property type="component" value="Unassembled WGS sequence"/>
</dbReference>
<dbReference type="EMBL" id="QPEX01000045">
    <property type="protein sequence ID" value="RCS41547.1"/>
    <property type="molecule type" value="Genomic_DNA"/>
</dbReference>
<protein>
    <submittedName>
        <fullName evidence="1">Uncharacterized protein</fullName>
    </submittedName>
</protein>
<accession>A0A368KLC1</accession>